<organism evidence="1 2">
    <name type="scientific">Phyllobacterium bourgognense</name>
    <dbReference type="NCBI Taxonomy" id="314236"/>
    <lineage>
        <taxon>Bacteria</taxon>
        <taxon>Pseudomonadati</taxon>
        <taxon>Pseudomonadota</taxon>
        <taxon>Alphaproteobacteria</taxon>
        <taxon>Hyphomicrobiales</taxon>
        <taxon>Phyllobacteriaceae</taxon>
        <taxon>Phyllobacterium</taxon>
    </lineage>
</organism>
<gene>
    <name evidence="1" type="ORF">C7476_10286</name>
</gene>
<sequence>MNTVTSPVSLEFYGEGTLSAMLAAMEPHADKSLVIEYGGRTIQSGYHVTEVKAGSFVTLDCGGNPDQWHETILQVEDLPSESGRDFMKVSKFRGILTQVANQIELDAGARLTFEVGTPDTPMQVFDVSALAIESHRIVLALVARLAICKPRHRAAKEAVAVSCCGSAAKSAGCCP</sequence>
<dbReference type="AlphaFoldDB" id="A0A368Z2U3"/>
<accession>A0A368Z2U3</accession>
<evidence type="ECO:0000313" key="2">
    <source>
        <dbReference type="Proteomes" id="UP000253324"/>
    </source>
</evidence>
<dbReference type="RefSeq" id="WP_114428643.1">
    <property type="nucleotide sequence ID" value="NZ_QPJM01000002.1"/>
</dbReference>
<dbReference type="Pfam" id="PF20001">
    <property type="entry name" value="DUF6428"/>
    <property type="match status" value="1"/>
</dbReference>
<dbReference type="OrthoDB" id="66316at2"/>
<evidence type="ECO:0000313" key="1">
    <source>
        <dbReference type="EMBL" id="RCW86108.1"/>
    </source>
</evidence>
<dbReference type="InterPro" id="IPR045534">
    <property type="entry name" value="DUF6428"/>
</dbReference>
<name>A0A368Z2U3_9HYPH</name>
<comment type="caution">
    <text evidence="1">The sequence shown here is derived from an EMBL/GenBank/DDBJ whole genome shotgun (WGS) entry which is preliminary data.</text>
</comment>
<proteinExistence type="predicted"/>
<protein>
    <submittedName>
        <fullName evidence="1">Uncharacterized protein</fullName>
    </submittedName>
</protein>
<keyword evidence="2" id="KW-1185">Reference proteome</keyword>
<dbReference type="EMBL" id="QPJM01000002">
    <property type="protein sequence ID" value="RCW86108.1"/>
    <property type="molecule type" value="Genomic_DNA"/>
</dbReference>
<dbReference type="Proteomes" id="UP000253324">
    <property type="component" value="Unassembled WGS sequence"/>
</dbReference>
<reference evidence="1 2" key="1">
    <citation type="submission" date="2018-07" db="EMBL/GenBank/DDBJ databases">
        <title>Genomic Encyclopedia of Type Strains, Phase III (KMG-III): the genomes of soil and plant-associated and newly described type strains.</title>
        <authorList>
            <person name="Whitman W."/>
        </authorList>
    </citation>
    <scope>NUCLEOTIDE SEQUENCE [LARGE SCALE GENOMIC DNA]</scope>
    <source>
        <strain evidence="1 2">31-25a</strain>
    </source>
</reference>